<evidence type="ECO:0000256" key="2">
    <source>
        <dbReference type="ARBA" id="ARBA00023002"/>
    </source>
</evidence>
<dbReference type="Proteomes" id="UP000236318">
    <property type="component" value="Unassembled WGS sequence"/>
</dbReference>
<dbReference type="GO" id="GO:0070402">
    <property type="term" value="F:NADPH binding"/>
    <property type="evidence" value="ECO:0007669"/>
    <property type="project" value="TreeGrafter"/>
</dbReference>
<keyword evidence="6" id="KW-1185">Reference proteome</keyword>
<dbReference type="SUPFAM" id="SSF50129">
    <property type="entry name" value="GroES-like"/>
    <property type="match status" value="1"/>
</dbReference>
<evidence type="ECO:0000256" key="1">
    <source>
        <dbReference type="ARBA" id="ARBA00022857"/>
    </source>
</evidence>
<dbReference type="PANTHER" id="PTHR48106">
    <property type="entry name" value="QUINONE OXIDOREDUCTASE PIG3-RELATED"/>
    <property type="match status" value="1"/>
</dbReference>
<comment type="caution">
    <text evidence="5">The sequence shown here is derived from an EMBL/GenBank/DDBJ whole genome shotgun (WGS) entry which is preliminary data.</text>
</comment>
<dbReference type="GO" id="GO:0016651">
    <property type="term" value="F:oxidoreductase activity, acting on NAD(P)H"/>
    <property type="evidence" value="ECO:0007669"/>
    <property type="project" value="TreeGrafter"/>
</dbReference>
<sequence length="399" mass="41727">MSAAQAGRPGSTTSSNDPSGKAAGALLRGLRISSSVSDGAIRLEVADVVVRSPKPGQVVVRMEAAPINPSDLMTMLGPADLANAEFDDTARYPNVRIPVPGSARAALVARGAAALPVGQEGAGTVIMTAPDCADWRGRRVALMPRTGGTFGQYLTVSAGECVAVPDHIEATHAAALMVNPLTALAMVETVVRKGHRALINTAAASSLGQMLVKLCRQDNIALVNIVRREEHVRTLQALGAEYVCNSANRTFSEALVAAVAATGATAAFDAIGGGTMSADLLVAMEYAAAARMTHPTPYGSVEPKHVYIYGHLDPGPTLVHATGNGMLWGISGWTMAHALARLTPQRNAELRQRIIAESDTTFATTYARTVPLTQALTREAMLGYCRQATAGKYLISCQS</sequence>
<organism evidence="5 6">
    <name type="scientific">Mycobacterium ahvazicum</name>
    <dbReference type="NCBI Taxonomy" id="1964395"/>
    <lineage>
        <taxon>Bacteria</taxon>
        <taxon>Bacillati</taxon>
        <taxon>Actinomycetota</taxon>
        <taxon>Actinomycetes</taxon>
        <taxon>Mycobacteriales</taxon>
        <taxon>Mycobacteriaceae</taxon>
        <taxon>Mycobacterium</taxon>
        <taxon>Mycobacterium simiae complex</taxon>
    </lineage>
</organism>
<keyword evidence="1" id="KW-0521">NADP</keyword>
<evidence type="ECO:0000259" key="4">
    <source>
        <dbReference type="SMART" id="SM00829"/>
    </source>
</evidence>
<proteinExistence type="predicted"/>
<evidence type="ECO:0000313" key="5">
    <source>
        <dbReference type="EMBL" id="SOX56067.1"/>
    </source>
</evidence>
<accession>A0A2K4YH06</accession>
<protein>
    <submittedName>
        <fullName evidence="5">NADH oxidase</fullName>
    </submittedName>
</protein>
<feature type="region of interest" description="Disordered" evidence="3">
    <location>
        <begin position="1"/>
        <end position="22"/>
    </location>
</feature>
<dbReference type="InterPro" id="IPR013154">
    <property type="entry name" value="ADH-like_N"/>
</dbReference>
<dbReference type="RefSeq" id="WP_207768603.1">
    <property type="nucleotide sequence ID" value="NZ_FXEG02000005.1"/>
</dbReference>
<name>A0A2K4YH06_9MYCO</name>
<dbReference type="Gene3D" id="3.40.50.720">
    <property type="entry name" value="NAD(P)-binding Rossmann-like Domain"/>
    <property type="match status" value="1"/>
</dbReference>
<dbReference type="EMBL" id="FXEG02000005">
    <property type="protein sequence ID" value="SOX56067.1"/>
    <property type="molecule type" value="Genomic_DNA"/>
</dbReference>
<dbReference type="InterPro" id="IPR020843">
    <property type="entry name" value="ER"/>
</dbReference>
<feature type="domain" description="Enoyl reductase (ER)" evidence="4">
    <location>
        <begin position="39"/>
        <end position="395"/>
    </location>
</feature>
<keyword evidence="2" id="KW-0560">Oxidoreductase</keyword>
<evidence type="ECO:0000256" key="3">
    <source>
        <dbReference type="SAM" id="MobiDB-lite"/>
    </source>
</evidence>
<gene>
    <name evidence="5" type="ORF">MAAFP003_4763</name>
</gene>
<dbReference type="SMART" id="SM00829">
    <property type="entry name" value="PKS_ER"/>
    <property type="match status" value="1"/>
</dbReference>
<dbReference type="PANTHER" id="PTHR48106:SF18">
    <property type="entry name" value="QUINONE OXIDOREDUCTASE PIG3"/>
    <property type="match status" value="1"/>
</dbReference>
<evidence type="ECO:0000313" key="6">
    <source>
        <dbReference type="Proteomes" id="UP000236318"/>
    </source>
</evidence>
<dbReference type="Pfam" id="PF08240">
    <property type="entry name" value="ADH_N"/>
    <property type="match status" value="1"/>
</dbReference>
<reference evidence="5" key="1">
    <citation type="submission" date="2018-01" db="EMBL/GenBank/DDBJ databases">
        <authorList>
            <consortium name="Urmite Genomes"/>
        </authorList>
    </citation>
    <scope>NUCLEOTIDE SEQUENCE [LARGE SCALE GENOMIC DNA]</scope>
    <source>
        <strain evidence="5">AFP003</strain>
    </source>
</reference>
<dbReference type="AlphaFoldDB" id="A0A2K4YH06"/>
<dbReference type="SUPFAM" id="SSF51735">
    <property type="entry name" value="NAD(P)-binding Rossmann-fold domains"/>
    <property type="match status" value="1"/>
</dbReference>
<dbReference type="InterPro" id="IPR036291">
    <property type="entry name" value="NAD(P)-bd_dom_sf"/>
</dbReference>
<dbReference type="Gene3D" id="3.90.180.10">
    <property type="entry name" value="Medium-chain alcohol dehydrogenases, catalytic domain"/>
    <property type="match status" value="1"/>
</dbReference>
<dbReference type="InterPro" id="IPR011032">
    <property type="entry name" value="GroES-like_sf"/>
</dbReference>